<proteinExistence type="predicted"/>
<protein>
    <submittedName>
        <fullName evidence="1">Uncharacterized protein</fullName>
    </submittedName>
</protein>
<dbReference type="Proteomes" id="UP001341840">
    <property type="component" value="Unassembled WGS sequence"/>
</dbReference>
<evidence type="ECO:0000313" key="1">
    <source>
        <dbReference type="EMBL" id="MED6220206.1"/>
    </source>
</evidence>
<accession>A0ABU6ZE20</accession>
<gene>
    <name evidence="1" type="ORF">PIB30_042637</name>
</gene>
<dbReference type="EMBL" id="JASCZI010272104">
    <property type="protein sequence ID" value="MED6220206.1"/>
    <property type="molecule type" value="Genomic_DNA"/>
</dbReference>
<organism evidence="1 2">
    <name type="scientific">Stylosanthes scabra</name>
    <dbReference type="NCBI Taxonomy" id="79078"/>
    <lineage>
        <taxon>Eukaryota</taxon>
        <taxon>Viridiplantae</taxon>
        <taxon>Streptophyta</taxon>
        <taxon>Embryophyta</taxon>
        <taxon>Tracheophyta</taxon>
        <taxon>Spermatophyta</taxon>
        <taxon>Magnoliopsida</taxon>
        <taxon>eudicotyledons</taxon>
        <taxon>Gunneridae</taxon>
        <taxon>Pentapetalae</taxon>
        <taxon>rosids</taxon>
        <taxon>fabids</taxon>
        <taxon>Fabales</taxon>
        <taxon>Fabaceae</taxon>
        <taxon>Papilionoideae</taxon>
        <taxon>50 kb inversion clade</taxon>
        <taxon>dalbergioids sensu lato</taxon>
        <taxon>Dalbergieae</taxon>
        <taxon>Pterocarpus clade</taxon>
        <taxon>Stylosanthes</taxon>
    </lineage>
</organism>
<reference evidence="1 2" key="1">
    <citation type="journal article" date="2023" name="Plants (Basel)">
        <title>Bridging the Gap: Combining Genomics and Transcriptomics Approaches to Understand Stylosanthes scabra, an Orphan Legume from the Brazilian Caatinga.</title>
        <authorList>
            <person name="Ferreira-Neto J.R.C."/>
            <person name="da Silva M.D."/>
            <person name="Binneck E."/>
            <person name="de Melo N.F."/>
            <person name="da Silva R.H."/>
            <person name="de Melo A.L.T.M."/>
            <person name="Pandolfi V."/>
            <person name="Bustamante F.O."/>
            <person name="Brasileiro-Vidal A.C."/>
            <person name="Benko-Iseppon A.M."/>
        </authorList>
    </citation>
    <scope>NUCLEOTIDE SEQUENCE [LARGE SCALE GENOMIC DNA]</scope>
    <source>
        <tissue evidence="1">Leaves</tissue>
    </source>
</reference>
<evidence type="ECO:0000313" key="2">
    <source>
        <dbReference type="Proteomes" id="UP001341840"/>
    </source>
</evidence>
<comment type="caution">
    <text evidence="1">The sequence shown here is derived from an EMBL/GenBank/DDBJ whole genome shotgun (WGS) entry which is preliminary data.</text>
</comment>
<name>A0ABU6ZE20_9FABA</name>
<keyword evidence="2" id="KW-1185">Reference proteome</keyword>
<sequence length="160" mass="18208">MELLVTRTSASVGGIQLRLLRWNRDGEKNIFVYAVLALDIGKVARKTREKRLLDMKESDEGSNFGRQLAERGGSDFNMVWCIGIIAERRLQCYKCEIEHNNDNIKKGLKFKQRKLGAATMVAETTMMMMSTGRNPSRGIILFYVNREGKYAKSKNRGANI</sequence>